<evidence type="ECO:0000313" key="2">
    <source>
        <dbReference type="EMBL" id="KAF5806281.1"/>
    </source>
</evidence>
<reference evidence="2" key="1">
    <citation type="journal article" date="2017" name="Nature">
        <title>The sunflower genome provides insights into oil metabolism, flowering and Asterid evolution.</title>
        <authorList>
            <person name="Badouin H."/>
            <person name="Gouzy J."/>
            <person name="Grassa C.J."/>
            <person name="Murat F."/>
            <person name="Staton S.E."/>
            <person name="Cottret L."/>
            <person name="Lelandais-Briere C."/>
            <person name="Owens G.L."/>
            <person name="Carrere S."/>
            <person name="Mayjonade B."/>
            <person name="Legrand L."/>
            <person name="Gill N."/>
            <person name="Kane N.C."/>
            <person name="Bowers J.E."/>
            <person name="Hubner S."/>
            <person name="Bellec A."/>
            <person name="Berard A."/>
            <person name="Berges H."/>
            <person name="Blanchet N."/>
            <person name="Boniface M.C."/>
            <person name="Brunel D."/>
            <person name="Catrice O."/>
            <person name="Chaidir N."/>
            <person name="Claudel C."/>
            <person name="Donnadieu C."/>
            <person name="Faraut T."/>
            <person name="Fievet G."/>
            <person name="Helmstetter N."/>
            <person name="King M."/>
            <person name="Knapp S.J."/>
            <person name="Lai Z."/>
            <person name="Le Paslier M.C."/>
            <person name="Lippi Y."/>
            <person name="Lorenzon L."/>
            <person name="Mandel J.R."/>
            <person name="Marage G."/>
            <person name="Marchand G."/>
            <person name="Marquand E."/>
            <person name="Bret-Mestries E."/>
            <person name="Morien E."/>
            <person name="Nambeesan S."/>
            <person name="Nguyen T."/>
            <person name="Pegot-Espagnet P."/>
            <person name="Pouilly N."/>
            <person name="Raftis F."/>
            <person name="Sallet E."/>
            <person name="Schiex T."/>
            <person name="Thomas J."/>
            <person name="Vandecasteele C."/>
            <person name="Vares D."/>
            <person name="Vear F."/>
            <person name="Vautrin S."/>
            <person name="Crespi M."/>
            <person name="Mangin B."/>
            <person name="Burke J.M."/>
            <person name="Salse J."/>
            <person name="Munos S."/>
            <person name="Vincourt P."/>
            <person name="Rieseberg L.H."/>
            <person name="Langlade N.B."/>
        </authorList>
    </citation>
    <scope>NUCLEOTIDE SEQUENCE</scope>
    <source>
        <tissue evidence="2">Leaves</tissue>
    </source>
</reference>
<dbReference type="Proteomes" id="UP000215914">
    <property type="component" value="Unassembled WGS sequence"/>
</dbReference>
<evidence type="ECO:0000256" key="1">
    <source>
        <dbReference type="SAM" id="Phobius"/>
    </source>
</evidence>
<feature type="transmembrane region" description="Helical" evidence="1">
    <location>
        <begin position="115"/>
        <end position="132"/>
    </location>
</feature>
<reference evidence="2" key="2">
    <citation type="submission" date="2020-06" db="EMBL/GenBank/DDBJ databases">
        <title>Helianthus annuus Genome sequencing and assembly Release 2.</title>
        <authorList>
            <person name="Gouzy J."/>
            <person name="Langlade N."/>
            <person name="Munos S."/>
        </authorList>
    </citation>
    <scope>NUCLEOTIDE SEQUENCE</scope>
    <source>
        <tissue evidence="2">Leaves</tissue>
    </source>
</reference>
<keyword evidence="1" id="KW-0472">Membrane</keyword>
<dbReference type="AlphaFoldDB" id="A0A9K3J0X0"/>
<protein>
    <submittedName>
        <fullName evidence="2">Uncharacterized protein</fullName>
    </submittedName>
</protein>
<keyword evidence="1" id="KW-0812">Transmembrane</keyword>
<dbReference type="Gramene" id="mRNA:HanXRQr2_Chr05g0219511">
    <property type="protein sequence ID" value="mRNA:HanXRQr2_Chr05g0219511"/>
    <property type="gene ID" value="HanXRQr2_Chr05g0219511"/>
</dbReference>
<sequence>MPGLIDELAKCKEQLARYKSGDVLKLKMYFVITWVMLRMRKMLVRMKTSLQPKNQTVMSTLRIKSLRYSDLTWSKKLIMKRYSEIRQRIMTLKCWNMHGITHIGMKRMIGTLTHMKGSMVLIWIGLVWMIVIGNRLDLFGFKCVCWTSYLY</sequence>
<gene>
    <name evidence="2" type="ORF">HanXRQr2_Chr05g0219511</name>
</gene>
<accession>A0A9K3J0X0</accession>
<organism evidence="2 3">
    <name type="scientific">Helianthus annuus</name>
    <name type="common">Common sunflower</name>
    <dbReference type="NCBI Taxonomy" id="4232"/>
    <lineage>
        <taxon>Eukaryota</taxon>
        <taxon>Viridiplantae</taxon>
        <taxon>Streptophyta</taxon>
        <taxon>Embryophyta</taxon>
        <taxon>Tracheophyta</taxon>
        <taxon>Spermatophyta</taxon>
        <taxon>Magnoliopsida</taxon>
        <taxon>eudicotyledons</taxon>
        <taxon>Gunneridae</taxon>
        <taxon>Pentapetalae</taxon>
        <taxon>asterids</taxon>
        <taxon>campanulids</taxon>
        <taxon>Asterales</taxon>
        <taxon>Asteraceae</taxon>
        <taxon>Asteroideae</taxon>
        <taxon>Heliantheae alliance</taxon>
        <taxon>Heliantheae</taxon>
        <taxon>Helianthus</taxon>
    </lineage>
</organism>
<evidence type="ECO:0000313" key="3">
    <source>
        <dbReference type="Proteomes" id="UP000215914"/>
    </source>
</evidence>
<comment type="caution">
    <text evidence="2">The sequence shown here is derived from an EMBL/GenBank/DDBJ whole genome shotgun (WGS) entry which is preliminary data.</text>
</comment>
<dbReference type="EMBL" id="MNCJ02000320">
    <property type="protein sequence ID" value="KAF5806281.1"/>
    <property type="molecule type" value="Genomic_DNA"/>
</dbReference>
<keyword evidence="3" id="KW-1185">Reference proteome</keyword>
<proteinExistence type="predicted"/>
<keyword evidence="1" id="KW-1133">Transmembrane helix</keyword>
<name>A0A9K3J0X0_HELAN</name>
<feature type="transmembrane region" description="Helical" evidence="1">
    <location>
        <begin position="20"/>
        <end position="37"/>
    </location>
</feature>